<dbReference type="PANTHER" id="PTHR31694">
    <property type="entry name" value="DESICCATION-LIKE PROTEIN"/>
    <property type="match status" value="1"/>
</dbReference>
<gene>
    <name evidence="1" type="ORF">Ahy_Scaffold6g108033</name>
</gene>
<proteinExistence type="predicted"/>
<dbReference type="OrthoDB" id="1001765at2759"/>
<evidence type="ECO:0000313" key="1">
    <source>
        <dbReference type="EMBL" id="RYQ79310.1"/>
    </source>
</evidence>
<comment type="caution">
    <text evidence="1">The sequence shown here is derived from an EMBL/GenBank/DDBJ whole genome shotgun (WGS) entry which is preliminary data.</text>
</comment>
<name>A0A444WPF3_ARAHY</name>
<evidence type="ECO:0000313" key="2">
    <source>
        <dbReference type="Proteomes" id="UP000289738"/>
    </source>
</evidence>
<keyword evidence="2" id="KW-1185">Reference proteome</keyword>
<accession>A0A444WPF3</accession>
<dbReference type="InterPro" id="IPR052965">
    <property type="entry name" value="Pigment-catalase-like"/>
</dbReference>
<dbReference type="AlphaFoldDB" id="A0A444WPF3"/>
<protein>
    <recommendedName>
        <fullName evidence="3">Desiccation-related protein</fullName>
    </recommendedName>
</protein>
<sequence length="311" mass="33309">MAVKIISKSTKLFALLLVLLSYSPNAVLVGSVTIIAPITDDLLFKFALNFDYLFAEIFLKGALGLGLNEVAPNLVDGGPSPIGASVANLGPLVKDIFSQIGYQYVGRIRAIKRTLINGGIARPLVNISSATFAEFMDNAFGRQLVPPFDPYANDTNFLLAAYFLPYIGLTGLVNANALLLTPAAKTLAARILGVEAGQDGIIRTLLYERRDEIVRPYDGVSVAEFTNRISDLRNRLGKEGVKDEGLVVPIEQGAEGRVTGNVLSANNDSLSYDRSPQALLRILYGTGNESVPGGFFPDGANGVLADSFRLL</sequence>
<dbReference type="Pfam" id="PF13668">
    <property type="entry name" value="Ferritin_2"/>
    <property type="match status" value="1"/>
</dbReference>
<dbReference type="Gramene" id="arahy.Tifrunner.gnm2.ann2.Ah04g104000.1">
    <property type="protein sequence ID" value="arahy.Tifrunner.gnm2.ann2.Ah04g104000.1-CDS"/>
    <property type="gene ID" value="arahy.Tifrunner.gnm2.ann2.Ah04g104000"/>
</dbReference>
<dbReference type="PANTHER" id="PTHR31694:SF26">
    <property type="entry name" value="OS05G0151100 PROTEIN"/>
    <property type="match status" value="1"/>
</dbReference>
<reference evidence="1 2" key="1">
    <citation type="submission" date="2019-01" db="EMBL/GenBank/DDBJ databases">
        <title>Sequencing of cultivated peanut Arachis hypogaea provides insights into genome evolution and oil improvement.</title>
        <authorList>
            <person name="Chen X."/>
        </authorList>
    </citation>
    <scope>NUCLEOTIDE SEQUENCE [LARGE SCALE GENOMIC DNA]</scope>
    <source>
        <strain evidence="2">cv. Fuhuasheng</strain>
        <tissue evidence="1">Leaves</tissue>
    </source>
</reference>
<dbReference type="EMBL" id="SDMP01000026">
    <property type="protein sequence ID" value="RYQ79310.1"/>
    <property type="molecule type" value="Genomic_DNA"/>
</dbReference>
<evidence type="ECO:0008006" key="3">
    <source>
        <dbReference type="Google" id="ProtNLM"/>
    </source>
</evidence>
<dbReference type="STRING" id="3818.A0A444WPF3"/>
<organism evidence="1 2">
    <name type="scientific">Arachis hypogaea</name>
    <name type="common">Peanut</name>
    <dbReference type="NCBI Taxonomy" id="3818"/>
    <lineage>
        <taxon>Eukaryota</taxon>
        <taxon>Viridiplantae</taxon>
        <taxon>Streptophyta</taxon>
        <taxon>Embryophyta</taxon>
        <taxon>Tracheophyta</taxon>
        <taxon>Spermatophyta</taxon>
        <taxon>Magnoliopsida</taxon>
        <taxon>eudicotyledons</taxon>
        <taxon>Gunneridae</taxon>
        <taxon>Pentapetalae</taxon>
        <taxon>rosids</taxon>
        <taxon>fabids</taxon>
        <taxon>Fabales</taxon>
        <taxon>Fabaceae</taxon>
        <taxon>Papilionoideae</taxon>
        <taxon>50 kb inversion clade</taxon>
        <taxon>dalbergioids sensu lato</taxon>
        <taxon>Dalbergieae</taxon>
        <taxon>Pterocarpus clade</taxon>
        <taxon>Arachis</taxon>
    </lineage>
</organism>
<dbReference type="Proteomes" id="UP000289738">
    <property type="component" value="Unassembled WGS sequence"/>
</dbReference>